<sequence>MDRNRYRCRKENPSFSSTLLDVISRSIDDDKSVVYSKPMRMNRQSIDGCFHVDNQIADRNISDVAVRRKSATGISSSEIYGFPARPRPIRTSISRDDECDVYAQKHKSDDLQPNCVKTKSRAMRIYGYLKKGKHPISPGVRLATFLISLFSTTNTRKSKIQSPYTDEAIVHANRKPKSAPNASTSSSASSFSRSFLSKTPLSSSSRAKLTADMKRSVRFYPASVIVDEHSQPLGHKSLYGDRSNTNSINGEVKKHLTEKNRHIDGYVFDFIKNNATKDDEDDDDEARSYASSDLFELEHLSAIGIDPCMQELPLYETTSVDANRAIANGLLV</sequence>
<reference evidence="2" key="1">
    <citation type="journal article" date="2022" name="Mol. Ecol. Resour.">
        <title>The genomes of chicory, endive, great burdock and yacon provide insights into Asteraceae palaeo-polyploidization history and plant inulin production.</title>
        <authorList>
            <person name="Fan W."/>
            <person name="Wang S."/>
            <person name="Wang H."/>
            <person name="Wang A."/>
            <person name="Jiang F."/>
            <person name="Liu H."/>
            <person name="Zhao H."/>
            <person name="Xu D."/>
            <person name="Zhang Y."/>
        </authorList>
    </citation>
    <scope>NUCLEOTIDE SEQUENCE [LARGE SCALE GENOMIC DNA]</scope>
    <source>
        <strain evidence="2">cv. Yunnan</strain>
    </source>
</reference>
<dbReference type="Proteomes" id="UP001056120">
    <property type="component" value="Linkage Group LG17"/>
</dbReference>
<dbReference type="EMBL" id="CM042034">
    <property type="protein sequence ID" value="KAI3761655.1"/>
    <property type="molecule type" value="Genomic_DNA"/>
</dbReference>
<keyword evidence="2" id="KW-1185">Reference proteome</keyword>
<proteinExistence type="predicted"/>
<protein>
    <submittedName>
        <fullName evidence="1">Uncharacterized protein</fullName>
    </submittedName>
</protein>
<comment type="caution">
    <text evidence="1">The sequence shown here is derived from an EMBL/GenBank/DDBJ whole genome shotgun (WGS) entry which is preliminary data.</text>
</comment>
<evidence type="ECO:0000313" key="2">
    <source>
        <dbReference type="Proteomes" id="UP001056120"/>
    </source>
</evidence>
<evidence type="ECO:0000313" key="1">
    <source>
        <dbReference type="EMBL" id="KAI3761655.1"/>
    </source>
</evidence>
<organism evidence="1 2">
    <name type="scientific">Smallanthus sonchifolius</name>
    <dbReference type="NCBI Taxonomy" id="185202"/>
    <lineage>
        <taxon>Eukaryota</taxon>
        <taxon>Viridiplantae</taxon>
        <taxon>Streptophyta</taxon>
        <taxon>Embryophyta</taxon>
        <taxon>Tracheophyta</taxon>
        <taxon>Spermatophyta</taxon>
        <taxon>Magnoliopsida</taxon>
        <taxon>eudicotyledons</taxon>
        <taxon>Gunneridae</taxon>
        <taxon>Pentapetalae</taxon>
        <taxon>asterids</taxon>
        <taxon>campanulids</taxon>
        <taxon>Asterales</taxon>
        <taxon>Asteraceae</taxon>
        <taxon>Asteroideae</taxon>
        <taxon>Heliantheae alliance</taxon>
        <taxon>Millerieae</taxon>
        <taxon>Smallanthus</taxon>
    </lineage>
</organism>
<name>A0ACB9ES60_9ASTR</name>
<reference evidence="1 2" key="2">
    <citation type="journal article" date="2022" name="Mol. Ecol. Resour.">
        <title>The genomes of chicory, endive, great burdock and yacon provide insights into Asteraceae paleo-polyploidization history and plant inulin production.</title>
        <authorList>
            <person name="Fan W."/>
            <person name="Wang S."/>
            <person name="Wang H."/>
            <person name="Wang A."/>
            <person name="Jiang F."/>
            <person name="Liu H."/>
            <person name="Zhao H."/>
            <person name="Xu D."/>
            <person name="Zhang Y."/>
        </authorList>
    </citation>
    <scope>NUCLEOTIDE SEQUENCE [LARGE SCALE GENOMIC DNA]</scope>
    <source>
        <strain evidence="2">cv. Yunnan</strain>
        <tissue evidence="1">Leaves</tissue>
    </source>
</reference>
<gene>
    <name evidence="1" type="ORF">L1987_52076</name>
</gene>
<accession>A0ACB9ES60</accession>